<evidence type="ECO:0008006" key="4">
    <source>
        <dbReference type="Google" id="ProtNLM"/>
    </source>
</evidence>
<dbReference type="OrthoDB" id="2985014at2759"/>
<keyword evidence="1" id="KW-0812">Transmembrane</keyword>
<organism evidence="2 3">
    <name type="scientific">Steinernema carpocapsae</name>
    <name type="common">Entomopathogenic nematode</name>
    <dbReference type="NCBI Taxonomy" id="34508"/>
    <lineage>
        <taxon>Eukaryota</taxon>
        <taxon>Metazoa</taxon>
        <taxon>Ecdysozoa</taxon>
        <taxon>Nematoda</taxon>
        <taxon>Chromadorea</taxon>
        <taxon>Rhabditida</taxon>
        <taxon>Tylenchina</taxon>
        <taxon>Panagrolaimomorpha</taxon>
        <taxon>Strongyloidoidea</taxon>
        <taxon>Steinernematidae</taxon>
        <taxon>Steinernema</taxon>
    </lineage>
</organism>
<sequence length="81" mass="8516">MLFALIGSASSPALFGYLSEHFPGSEYKLLLLVCSGINAAAGIFFLIFGSAKIQPWAYPKTSTSSTAAVIPISDSDKTLTI</sequence>
<comment type="caution">
    <text evidence="2">The sequence shown here is derived from an EMBL/GenBank/DDBJ whole genome shotgun (WGS) entry which is preliminary data.</text>
</comment>
<reference evidence="2 3" key="2">
    <citation type="journal article" date="2019" name="G3 (Bethesda)">
        <title>Hybrid Assembly of the Genome of the Entomopathogenic Nematode Steinernema carpocapsae Identifies the X-Chromosome.</title>
        <authorList>
            <person name="Serra L."/>
            <person name="Macchietto M."/>
            <person name="Macias-Munoz A."/>
            <person name="McGill C.J."/>
            <person name="Rodriguez I.M."/>
            <person name="Rodriguez B."/>
            <person name="Murad R."/>
            <person name="Mortazavi A."/>
        </authorList>
    </citation>
    <scope>NUCLEOTIDE SEQUENCE [LARGE SCALE GENOMIC DNA]</scope>
    <source>
        <strain evidence="2 3">ALL</strain>
    </source>
</reference>
<reference evidence="2 3" key="1">
    <citation type="journal article" date="2015" name="Genome Biol.">
        <title>Comparative genomics of Steinernema reveals deeply conserved gene regulatory networks.</title>
        <authorList>
            <person name="Dillman A.R."/>
            <person name="Macchietto M."/>
            <person name="Porter C.F."/>
            <person name="Rogers A."/>
            <person name="Williams B."/>
            <person name="Antoshechkin I."/>
            <person name="Lee M.M."/>
            <person name="Goodwin Z."/>
            <person name="Lu X."/>
            <person name="Lewis E.E."/>
            <person name="Goodrich-Blair H."/>
            <person name="Stock S.P."/>
            <person name="Adams B.J."/>
            <person name="Sternberg P.W."/>
            <person name="Mortazavi A."/>
        </authorList>
    </citation>
    <scope>NUCLEOTIDE SEQUENCE [LARGE SCALE GENOMIC DNA]</scope>
    <source>
        <strain evidence="2 3">ALL</strain>
    </source>
</reference>
<gene>
    <name evidence="2" type="ORF">L596_030115</name>
</gene>
<dbReference type="Proteomes" id="UP000298663">
    <property type="component" value="Unassembled WGS sequence"/>
</dbReference>
<evidence type="ECO:0000313" key="2">
    <source>
        <dbReference type="EMBL" id="TKR58704.1"/>
    </source>
</evidence>
<dbReference type="EMBL" id="AZBU02000013">
    <property type="protein sequence ID" value="TKR58704.1"/>
    <property type="molecule type" value="Genomic_DNA"/>
</dbReference>
<keyword evidence="1" id="KW-1133">Transmembrane helix</keyword>
<feature type="transmembrane region" description="Helical" evidence="1">
    <location>
        <begin position="29"/>
        <end position="48"/>
    </location>
</feature>
<evidence type="ECO:0000256" key="1">
    <source>
        <dbReference type="SAM" id="Phobius"/>
    </source>
</evidence>
<accession>A0A4U5LRS5</accession>
<keyword evidence="3" id="KW-1185">Reference proteome</keyword>
<name>A0A4U5LRS5_STECR</name>
<keyword evidence="1" id="KW-0472">Membrane</keyword>
<proteinExistence type="predicted"/>
<protein>
    <recommendedName>
        <fullName evidence="4">Major facilitator superfamily (MFS) profile domain-containing protein</fullName>
    </recommendedName>
</protein>
<dbReference type="AlphaFoldDB" id="A0A4U5LRS5"/>
<evidence type="ECO:0000313" key="3">
    <source>
        <dbReference type="Proteomes" id="UP000298663"/>
    </source>
</evidence>